<dbReference type="Proteomes" id="UP000471199">
    <property type="component" value="Unassembled WGS sequence"/>
</dbReference>
<name>A0A0D6HDM2_STAAU</name>
<evidence type="ECO:0000313" key="4">
    <source>
        <dbReference type="EMBL" id="CAA4170287.1"/>
    </source>
</evidence>
<dbReference type="EMBL" id="JAIUEN010000069">
    <property type="protein sequence ID" value="MCE3362494.1"/>
    <property type="molecule type" value="Genomic_DNA"/>
</dbReference>
<evidence type="ECO:0000313" key="15">
    <source>
        <dbReference type="EMBL" id="NUY13682.1"/>
    </source>
</evidence>
<evidence type="ECO:0000313" key="6">
    <source>
        <dbReference type="EMBL" id="CAA4709800.1"/>
    </source>
</evidence>
<dbReference type="PANTHER" id="PTHR43236:SF2">
    <property type="entry name" value="BLL0069 PROTEIN"/>
    <property type="match status" value="1"/>
</dbReference>
<dbReference type="Proteomes" id="UP000505390">
    <property type="component" value="Unassembled WGS sequence"/>
</dbReference>
<evidence type="ECO:0000313" key="8">
    <source>
        <dbReference type="EMBL" id="CAA6395950.1"/>
    </source>
</evidence>
<reference evidence="15 29" key="4">
    <citation type="journal article" date="2020" name="J. Antimicrob. Chemother.">
        <title>Detection of heterogeneous vancomycin intermediate resistance in MRSA isolates from Latin America.</title>
        <authorList>
            <person name="Castro B.E."/>
            <person name="Berrio M."/>
            <person name="Vargas M.L."/>
            <person name="Carvajal L.P."/>
            <person name="Millan L.V."/>
            <person name="Rios R."/>
            <person name="Hernandez A.K."/>
            <person name="Rincon S."/>
            <person name="Cubides P."/>
            <person name="Forero E."/>
            <person name="Dinh A."/>
            <person name="Seas C."/>
            <person name="Munita J.M."/>
            <person name="Arias C.A."/>
            <person name="Reyes J."/>
            <person name="Diaz L."/>
        </authorList>
    </citation>
    <scope>NUCLEOTIDE SEQUENCE [LARGE SCALE GENOMIC DNA]</scope>
    <source>
        <strain evidence="15 29">UE1097</strain>
    </source>
</reference>
<evidence type="ECO:0000313" key="9">
    <source>
        <dbReference type="EMBL" id="CAC5812553.1"/>
    </source>
</evidence>
<dbReference type="EMBL" id="CAIGXB010000021">
    <property type="protein sequence ID" value="CAC5812553.1"/>
    <property type="molecule type" value="Genomic_DNA"/>
</dbReference>
<organism evidence="14 26">
    <name type="scientific">Staphylococcus aureus</name>
    <dbReference type="NCBI Taxonomy" id="1280"/>
    <lineage>
        <taxon>Bacteria</taxon>
        <taxon>Bacillati</taxon>
        <taxon>Bacillota</taxon>
        <taxon>Bacilli</taxon>
        <taxon>Bacillales</taxon>
        <taxon>Staphylococcaceae</taxon>
        <taxon>Staphylococcus</taxon>
    </lineage>
</organism>
<accession>A0A0D6HDM2</accession>
<dbReference type="EMBL" id="UHBY01000003">
    <property type="protein sequence ID" value="SUL36531.1"/>
    <property type="molecule type" value="Genomic_DNA"/>
</dbReference>
<dbReference type="Proteomes" id="UP000217245">
    <property type="component" value="Chromosome"/>
</dbReference>
<dbReference type="Pfam" id="PF06114">
    <property type="entry name" value="Peptidase_M78"/>
    <property type="match status" value="1"/>
</dbReference>
<dbReference type="EMBL" id="CACURZ010000027">
    <property type="protein sequence ID" value="CAA6395950.1"/>
    <property type="molecule type" value="Genomic_DNA"/>
</dbReference>
<sequence length="213" mass="24682">MFTPIVINLLNDVGSIFLVRVGNQLKVIEKVHYEDILESKIVRLFQAFIKDKMDQLFITSEHFAIDIDKLLFQLNLNVRYIKMEGNTSGYLSGRTIYINNNHSINNTRFSIARELGRYLFKNTDLMRDSNDNSLKNLHEMIYESDVNQFSVDLLMPKKQIEALVYNFYEVNNINLSSGLSEKERNKLLNLISTKLEVSKVAAGLRLYNLGIHI</sequence>
<reference evidence="2 17" key="1">
    <citation type="submission" date="2017-09" db="EMBL/GenBank/DDBJ databases">
        <title>A single nucleotide polymorphism in the Staphylococcus aureus virulence regulator SaeR abolishes pathogenesis.</title>
        <authorList>
            <person name="Copin R.J."/>
            <person name="Sause W."/>
            <person name="Shopsin B."/>
            <person name="Torres V.J."/>
        </authorList>
    </citation>
    <scope>NUCLEOTIDE SEQUENCE [LARGE SCALE GENOMIC DNA]</scope>
    <source>
        <strain evidence="17">Newman</strain>
        <strain evidence="2">Newman_D2C</strain>
    </source>
</reference>
<dbReference type="EMBL" id="CACTQT010000027">
    <property type="protein sequence ID" value="CAA4401702.1"/>
    <property type="molecule type" value="Genomic_DNA"/>
</dbReference>
<protein>
    <submittedName>
        <fullName evidence="3">Domain of uncharacterized function (DUF955)</fullName>
    </submittedName>
    <submittedName>
        <fullName evidence="14">ImmA/IrrE family metallo-endopeptidase</fullName>
    </submittedName>
</protein>
<dbReference type="KEGG" id="saur:SABB_01926"/>
<dbReference type="Gene3D" id="1.10.10.2910">
    <property type="match status" value="1"/>
</dbReference>
<evidence type="ECO:0000313" key="28">
    <source>
        <dbReference type="Proteomes" id="UP000507112"/>
    </source>
</evidence>
<dbReference type="AlphaFoldDB" id="A0A0D6HDM2"/>
<proteinExistence type="predicted"/>
<dbReference type="Proteomes" id="UP000547874">
    <property type="component" value="Unassembled WGS sequence"/>
</dbReference>
<evidence type="ECO:0000313" key="12">
    <source>
        <dbReference type="EMBL" id="MCE3362494.1"/>
    </source>
</evidence>
<evidence type="ECO:0000259" key="1">
    <source>
        <dbReference type="Pfam" id="PF06114"/>
    </source>
</evidence>
<dbReference type="EMBL" id="CAIIGD010000021">
    <property type="protein sequence ID" value="CAC8240640.1"/>
    <property type="molecule type" value="Genomic_DNA"/>
</dbReference>
<evidence type="ECO:0000313" key="11">
    <source>
        <dbReference type="EMBL" id="CAD7355016.1"/>
    </source>
</evidence>
<dbReference type="EMBL" id="WPXC01000005">
    <property type="protein sequence ID" value="MVM09419.1"/>
    <property type="molecule type" value="Genomic_DNA"/>
</dbReference>
<evidence type="ECO:0000313" key="21">
    <source>
        <dbReference type="Proteomes" id="UP000443506"/>
    </source>
</evidence>
<dbReference type="OMA" id="YIKMESN"/>
<dbReference type="EMBL" id="CACUNS010000023">
    <property type="protein sequence ID" value="CAA6126713.1"/>
    <property type="molecule type" value="Genomic_DNA"/>
</dbReference>
<dbReference type="EMBL" id="JAANEC010000143">
    <property type="protein sequence ID" value="NUY13682.1"/>
    <property type="molecule type" value="Genomic_DNA"/>
</dbReference>
<dbReference type="EMBL" id="UAUZ02000004">
    <property type="protein sequence ID" value="CAD7355016.1"/>
    <property type="molecule type" value="Genomic_DNA"/>
</dbReference>
<dbReference type="SMR" id="A0A0D6HDM2"/>
<reference evidence="16 18" key="2">
    <citation type="submission" date="2018-06" db="EMBL/GenBank/DDBJ databases">
        <authorList>
            <consortium name="Pathogen Informatics"/>
            <person name="Doyle S."/>
        </authorList>
    </citation>
    <scope>NUCLEOTIDE SEQUENCE [LARGE SCALE GENOMIC DNA]</scope>
    <source>
        <strain evidence="16 18">NCTC10702</strain>
    </source>
</reference>
<dbReference type="PANTHER" id="PTHR43236">
    <property type="entry name" value="ANTITOXIN HIGA1"/>
    <property type="match status" value="1"/>
</dbReference>
<evidence type="ECO:0000313" key="13">
    <source>
        <dbReference type="EMBL" id="MVK33800.1"/>
    </source>
</evidence>
<dbReference type="Proteomes" id="UP000443506">
    <property type="component" value="Unassembled WGS sequence"/>
</dbReference>
<evidence type="ECO:0000313" key="25">
    <source>
        <dbReference type="Proteomes" id="UP000471199"/>
    </source>
</evidence>
<evidence type="ECO:0000313" key="3">
    <source>
        <dbReference type="EMBL" id="CAA4167005.1"/>
    </source>
</evidence>
<evidence type="ECO:0000313" key="17">
    <source>
        <dbReference type="Proteomes" id="UP000217245"/>
    </source>
</evidence>
<evidence type="ECO:0000313" key="2">
    <source>
        <dbReference type="EMBL" id="ATC71906.1"/>
    </source>
</evidence>
<feature type="domain" description="IrrE N-terminal-like" evidence="1">
    <location>
        <begin position="74"/>
        <end position="206"/>
    </location>
</feature>
<evidence type="ECO:0000313" key="5">
    <source>
        <dbReference type="EMBL" id="CAA4401702.1"/>
    </source>
</evidence>
<dbReference type="Proteomes" id="UP000459586">
    <property type="component" value="Unassembled WGS sequence"/>
</dbReference>
<dbReference type="Proteomes" id="UP000442696">
    <property type="component" value="Unassembled WGS sequence"/>
</dbReference>
<reference evidence="12" key="6">
    <citation type="journal article" date="2021" name="Front Med (Lausanne)">
        <title>The Prevalence and Determinants of Fusidic Acid Resistance Among Methicillin-Resistant Staphylococcus aureus Clinical Isolates in China.</title>
        <authorList>
            <person name="Zhao H."/>
            <person name="Wang X."/>
            <person name="Wang B."/>
            <person name="Xu Y."/>
            <person name="Rao L."/>
            <person name="Wan B."/>
            <person name="Guo Y."/>
            <person name="Wu X."/>
            <person name="Yu J."/>
            <person name="Chen L."/>
            <person name="Li M."/>
            <person name="Yu F."/>
        </authorList>
    </citation>
    <scope>NUCLEOTIDE SEQUENCE</scope>
    <source>
        <strain evidence="12">NC-4</strain>
    </source>
</reference>
<dbReference type="EMBL" id="CACTWD010000029">
    <property type="protein sequence ID" value="CAA4709800.1"/>
    <property type="molecule type" value="Genomic_DNA"/>
</dbReference>
<evidence type="ECO:0000313" key="10">
    <source>
        <dbReference type="EMBL" id="CAC8240640.1"/>
    </source>
</evidence>
<evidence type="ECO:0000313" key="24">
    <source>
        <dbReference type="Proteomes" id="UP000459702"/>
    </source>
</evidence>
<evidence type="ECO:0000313" key="22">
    <source>
        <dbReference type="Proteomes" id="UP000443708"/>
    </source>
</evidence>
<reference evidence="12" key="7">
    <citation type="submission" date="2023-08" db="EMBL/GenBank/DDBJ databases">
        <authorList>
            <person name="Zhao H."/>
            <person name="Wang X."/>
        </authorList>
    </citation>
    <scope>NUCLEOTIDE SEQUENCE</scope>
    <source>
        <strain evidence="12">NC-4</strain>
    </source>
</reference>
<accession>A0A1E8XB47</accession>
<reference evidence="27 28" key="5">
    <citation type="submission" date="2020-06" db="EMBL/GenBank/DDBJ databases">
        <authorList>
            <consortium name="Pathogen Informatics"/>
        </authorList>
    </citation>
    <scope>NUCLEOTIDE SEQUENCE [LARGE SCALE GENOMIC DNA]</scope>
    <source>
        <strain evidence="10 28">MOS105</strain>
        <strain evidence="11">NCTC13131</strain>
        <strain evidence="4 22">S040_N01_C01</strain>
        <strain evidence="3 20">S087_N01_C01</strain>
        <strain evidence="9 27">SG160</strain>
        <strain evidence="7 24">T012_N10_C04</strain>
        <strain evidence="5 19">T012_N16_C08</strain>
        <strain evidence="6 21">T065_N03_C06</strain>
        <strain evidence="8 23">T197_A02_C01</strain>
    </source>
</reference>
<dbReference type="Proteomes" id="UP000478867">
    <property type="component" value="Unassembled WGS sequence"/>
</dbReference>
<dbReference type="Proteomes" id="UP000507112">
    <property type="component" value="Unassembled WGS sequence"/>
</dbReference>
<dbReference type="EMBL" id="WPTS01000012">
    <property type="protein sequence ID" value="MVK33800.1"/>
    <property type="molecule type" value="Genomic_DNA"/>
</dbReference>
<evidence type="ECO:0000313" key="14">
    <source>
        <dbReference type="EMBL" id="MVM09419.1"/>
    </source>
</evidence>
<dbReference type="InterPro" id="IPR010359">
    <property type="entry name" value="IrrE_HExxH"/>
</dbReference>
<dbReference type="EMBL" id="CACTOE010000029">
    <property type="protein sequence ID" value="CAA4167005.1"/>
    <property type="molecule type" value="Genomic_DNA"/>
</dbReference>
<evidence type="ECO:0000313" key="26">
    <source>
        <dbReference type="Proteomes" id="UP000478867"/>
    </source>
</evidence>
<evidence type="ECO:0000313" key="20">
    <source>
        <dbReference type="Proteomes" id="UP000442782"/>
    </source>
</evidence>
<evidence type="ECO:0000313" key="16">
    <source>
        <dbReference type="EMBL" id="SUL36531.1"/>
    </source>
</evidence>
<gene>
    <name evidence="2" type="ORF">CNH36_09610</name>
    <name evidence="13" type="ORF">GO814_01405</name>
    <name evidence="14" type="ORF">GO942_01770</name>
    <name evidence="15" type="ORF">GQX37_14375</name>
    <name evidence="12" type="ORF">LB359_09095</name>
    <name evidence="16" type="ORF">NCTC10702_02820</name>
    <name evidence="11" type="ORF">NCTC13131_06031</name>
    <name evidence="3" type="ORF">SAMEA1029512_02704</name>
    <name evidence="4" type="ORF">SAMEA1029528_02797</name>
    <name evidence="5" type="ORF">SAMEA2078260_02785</name>
    <name evidence="7" type="ORF">SAMEA2078588_02625</name>
    <name evidence="8" type="ORF">SAMEA2080344_02790</name>
    <name evidence="6" type="ORF">SAMEA2081063_02839</name>
    <name evidence="9" type="ORF">SAMEA4008575_02889</name>
    <name evidence="10" type="ORF">SAMEA70146418_02948</name>
</gene>
<dbReference type="Proteomes" id="UP000251686">
    <property type="component" value="Unassembled WGS sequence"/>
</dbReference>
<evidence type="ECO:0000313" key="18">
    <source>
        <dbReference type="Proteomes" id="UP000254116"/>
    </source>
</evidence>
<dbReference type="EMBL" id="CP023391">
    <property type="protein sequence ID" value="ATC71906.1"/>
    <property type="molecule type" value="Genomic_DNA"/>
</dbReference>
<reference evidence="25 26" key="3">
    <citation type="submission" date="2019-11" db="EMBL/GenBank/DDBJ databases">
        <title>Implementation of targeted gown and glove precautions to prevent Staphylococcus aureus acquisition in community-based nursing homes.</title>
        <authorList>
            <person name="Stine O.C."/>
        </authorList>
    </citation>
    <scope>NUCLEOTIDE SEQUENCE [LARGE SCALE GENOMIC DNA]</scope>
    <source>
        <strain evidence="14 26">S_1081.LBCF.DN</strain>
        <strain evidence="13 25">S_2062.LAUP.DI</strain>
    </source>
</reference>
<dbReference type="Proteomes" id="UP000459702">
    <property type="component" value="Unassembled WGS sequence"/>
</dbReference>
<dbReference type="Proteomes" id="UP000442782">
    <property type="component" value="Unassembled WGS sequence"/>
</dbReference>
<dbReference type="InterPro" id="IPR052345">
    <property type="entry name" value="Rad_response_metalloprotease"/>
</dbReference>
<dbReference type="EMBL" id="CACTPI010000024">
    <property type="protein sequence ID" value="CAA4170287.1"/>
    <property type="molecule type" value="Genomic_DNA"/>
</dbReference>
<dbReference type="RefSeq" id="WP_000494956.1">
    <property type="nucleotide sequence ID" value="NC_021670.1"/>
</dbReference>
<evidence type="ECO:0000313" key="23">
    <source>
        <dbReference type="Proteomes" id="UP000459586"/>
    </source>
</evidence>
<evidence type="ECO:0000313" key="29">
    <source>
        <dbReference type="Proteomes" id="UP000547874"/>
    </source>
</evidence>
<dbReference type="Proteomes" id="UP000254116">
    <property type="component" value="Unassembled WGS sequence"/>
</dbReference>
<evidence type="ECO:0000313" key="27">
    <source>
        <dbReference type="Proteomes" id="UP000505390"/>
    </source>
</evidence>
<evidence type="ECO:0000313" key="19">
    <source>
        <dbReference type="Proteomes" id="UP000442696"/>
    </source>
</evidence>
<dbReference type="Proteomes" id="UP000443708">
    <property type="component" value="Unassembled WGS sequence"/>
</dbReference>
<dbReference type="Proteomes" id="UP001200271">
    <property type="component" value="Unassembled WGS sequence"/>
</dbReference>
<evidence type="ECO:0000313" key="7">
    <source>
        <dbReference type="EMBL" id="CAA6126713.1"/>
    </source>
</evidence>